<dbReference type="SMART" id="SM00584">
    <property type="entry name" value="TLDc"/>
    <property type="match status" value="1"/>
</dbReference>
<dbReference type="AlphaFoldDB" id="A0A383UPB5"/>
<evidence type="ECO:0000256" key="1">
    <source>
        <dbReference type="ARBA" id="ARBA00002738"/>
    </source>
</evidence>
<dbReference type="PROSITE" id="PS51886">
    <property type="entry name" value="TLDC"/>
    <property type="match status" value="1"/>
</dbReference>
<dbReference type="VEuPathDB" id="FungiDB:BLGHR1_12191"/>
<reference evidence="7 8" key="1">
    <citation type="submission" date="2017-11" db="EMBL/GenBank/DDBJ databases">
        <authorList>
            <person name="Kracher B."/>
        </authorList>
    </citation>
    <scope>NUCLEOTIDE SEQUENCE [LARGE SCALE GENOMIC DNA]</scope>
    <source>
        <strain evidence="7 8">RACE1</strain>
    </source>
</reference>
<evidence type="ECO:0000313" key="8">
    <source>
        <dbReference type="Proteomes" id="UP000275772"/>
    </source>
</evidence>
<dbReference type="GO" id="GO:0005634">
    <property type="term" value="C:nucleus"/>
    <property type="evidence" value="ECO:0007669"/>
    <property type="project" value="TreeGrafter"/>
</dbReference>
<name>A0A383UPB5_BLUHO</name>
<dbReference type="GO" id="GO:0005737">
    <property type="term" value="C:cytoplasm"/>
    <property type="evidence" value="ECO:0007669"/>
    <property type="project" value="UniProtKB-SubCell"/>
</dbReference>
<evidence type="ECO:0000256" key="5">
    <source>
        <dbReference type="ARBA" id="ARBA00022490"/>
    </source>
</evidence>
<comment type="function">
    <text evidence="1">May be involved in a process influencing telomere capping.</text>
</comment>
<dbReference type="Proteomes" id="UP000275772">
    <property type="component" value="Unassembled WGS sequence"/>
</dbReference>
<evidence type="ECO:0000313" key="7">
    <source>
        <dbReference type="EMBL" id="SZF01425.1"/>
    </source>
</evidence>
<comment type="similarity">
    <text evidence="3">Belongs to the RTC5 family.</text>
</comment>
<evidence type="ECO:0000259" key="6">
    <source>
        <dbReference type="PROSITE" id="PS51886"/>
    </source>
</evidence>
<evidence type="ECO:0000256" key="2">
    <source>
        <dbReference type="ARBA" id="ARBA00004496"/>
    </source>
</evidence>
<comment type="subcellular location">
    <subcellularLocation>
        <location evidence="2">Cytoplasm</location>
    </subcellularLocation>
</comment>
<dbReference type="PANTHER" id="PTHR23354">
    <property type="entry name" value="NUCLEOLAR PROTEIN 7/ESTROGEN RECEPTOR COACTIVATOR-RELATED"/>
    <property type="match status" value="1"/>
</dbReference>
<evidence type="ECO:0000256" key="4">
    <source>
        <dbReference type="ARBA" id="ARBA00015163"/>
    </source>
</evidence>
<dbReference type="GO" id="GO:0006979">
    <property type="term" value="P:response to oxidative stress"/>
    <property type="evidence" value="ECO:0007669"/>
    <property type="project" value="TreeGrafter"/>
</dbReference>
<gene>
    <name evidence="7" type="ORF">BLGHR1_12191</name>
</gene>
<proteinExistence type="inferred from homology"/>
<keyword evidence="5" id="KW-0963">Cytoplasm</keyword>
<organism evidence="7 8">
    <name type="scientific">Blumeria hordei</name>
    <name type="common">Barley powdery mildew</name>
    <name type="synonym">Blumeria graminis f. sp. hordei</name>
    <dbReference type="NCBI Taxonomy" id="2867405"/>
    <lineage>
        <taxon>Eukaryota</taxon>
        <taxon>Fungi</taxon>
        <taxon>Dikarya</taxon>
        <taxon>Ascomycota</taxon>
        <taxon>Pezizomycotina</taxon>
        <taxon>Leotiomycetes</taxon>
        <taxon>Erysiphales</taxon>
        <taxon>Erysiphaceae</taxon>
        <taxon>Blumeria</taxon>
    </lineage>
</organism>
<dbReference type="Pfam" id="PF07534">
    <property type="entry name" value="TLD"/>
    <property type="match status" value="1"/>
</dbReference>
<protein>
    <recommendedName>
        <fullName evidence="4">Restriction of telomere capping protein 5</fullName>
    </recommendedName>
</protein>
<evidence type="ECO:0000256" key="3">
    <source>
        <dbReference type="ARBA" id="ARBA00006731"/>
    </source>
</evidence>
<dbReference type="EMBL" id="UNSH01000036">
    <property type="protein sequence ID" value="SZF01425.1"/>
    <property type="molecule type" value="Genomic_DNA"/>
</dbReference>
<accession>A0A383UPB5</accession>
<dbReference type="InterPro" id="IPR006571">
    <property type="entry name" value="TLDc_dom"/>
</dbReference>
<sequence>MGHGHSNEGGYCSSKEDLCHELAVVFAKRCFTSLELYYFEETFKSLAEHQSRDVFIKENTLVRFLEIPDILGVSPVIFRMISYLGAFPFCQDAPAILGFDQMILVVSLTTQRYQKVLRKEVRDYFSLLFYSLAVYDRQEFLDVSTNAESNYPATEHDRNLTSSYTSGVAEGSSKLFSSEQGDNNLAMAALKLLNDTAHIHEIGDASNSEPSIPPDNLKKLIMLLLFVAPLEGQDSLAKHASRLVGTQLERLRKTADNILGAFVNVETSPGVKLHQFHATLTNSLPFLFNALCPLFEHLLFIKNTESIIRDNDAAPSHLPCSDPLKSSPILPQEGEILDLNILSQLSFFLPGSSLFRRLRLLYSGGDSGFSMGSFETHVMNWRAPTILLVSGTRITEPPTSGRERAFANTMSPKRFPDSSSTARLVFGVYLSQPWRQTHKECFGNTDTILFQLEPIHEVFRASTINTDYATFTKLPSSHQGITFGCPPVTTKKLSGVPAHVNLGSVSLLLDSSFEFGVFTHNFSLGGGAFCNSGTRKYNWQDRFEIDSLEVWGCGGDAEAEQQRIRWEWEEREAEARRRVNLGTGDVESDRALLEMAGIIDSNRSGGSMN</sequence>
<feature type="domain" description="TLDc" evidence="6">
    <location>
        <begin position="335"/>
        <end position="554"/>
    </location>
</feature>
<dbReference type="PANTHER" id="PTHR23354:SF130">
    <property type="entry name" value="RESTRICTION OF TELOMERE CAPPING PROTEIN 5"/>
    <property type="match status" value="1"/>
</dbReference>